<dbReference type="PANTHER" id="PTHR30502">
    <property type="entry name" value="2-KETO-3-DEOXY-L-RHAMNONATE ALDOLASE"/>
    <property type="match status" value="1"/>
</dbReference>
<dbReference type="EC" id="4.1.2.53" evidence="5"/>
<dbReference type="GO" id="GO:0005737">
    <property type="term" value="C:cytoplasm"/>
    <property type="evidence" value="ECO:0007669"/>
    <property type="project" value="TreeGrafter"/>
</dbReference>
<evidence type="ECO:0000256" key="3">
    <source>
        <dbReference type="ARBA" id="ARBA00023239"/>
    </source>
</evidence>
<protein>
    <submittedName>
        <fullName evidence="5">2-keto-3-deoxy-L-rhamnonate aldolase</fullName>
        <ecNumber evidence="5">4.1.2.53</ecNumber>
    </submittedName>
</protein>
<keyword evidence="2" id="KW-0479">Metal-binding</keyword>
<evidence type="ECO:0000259" key="4">
    <source>
        <dbReference type="Pfam" id="PF03328"/>
    </source>
</evidence>
<dbReference type="InterPro" id="IPR040442">
    <property type="entry name" value="Pyrv_kinase-like_dom_sf"/>
</dbReference>
<accession>A0A6N2YE21</accession>
<keyword evidence="3 5" id="KW-0456">Lyase</keyword>
<dbReference type="SUPFAM" id="SSF51621">
    <property type="entry name" value="Phosphoenolpyruvate/pyruvate domain"/>
    <property type="match status" value="1"/>
</dbReference>
<gene>
    <name evidence="5" type="primary">rhmA</name>
    <name evidence="5" type="ORF">ELLFYP34_00084</name>
</gene>
<name>A0A6N2YE21_EUBLI</name>
<dbReference type="PANTHER" id="PTHR30502:SF0">
    <property type="entry name" value="PHOSPHOENOLPYRUVATE CARBOXYLASE FAMILY PROTEIN"/>
    <property type="match status" value="1"/>
</dbReference>
<comment type="similarity">
    <text evidence="1">Belongs to the HpcH/HpaI aldolase family.</text>
</comment>
<dbReference type="GO" id="GO:0046872">
    <property type="term" value="F:metal ion binding"/>
    <property type="evidence" value="ECO:0007669"/>
    <property type="project" value="UniProtKB-KW"/>
</dbReference>
<feature type="domain" description="HpcH/HpaI aldolase/citrate lyase" evidence="4">
    <location>
        <begin position="18"/>
        <end position="243"/>
    </location>
</feature>
<proteinExistence type="inferred from homology"/>
<sequence length="257" mass="27980">MIRKNKVKQILREGGSAIGTFVKTTDASAVEIMGMCGFDFFVIDSEHVSYNPETITDLVRVSDISGIVPIVRIKESTPVNVMQALDQGALGFHAPNVDTYDHAKCVVDSGRYAPLGNRGFAPTHRAAGYGLMNKQEYIKMANEEILTILHCETMEAVLNLDEILTLPELDVIFIGPMDLSQSLGAEVMGNRNHPELLKVIDTIIEKVNTAGKSVGTVAGDAKMAKELIEKGVRYVPISSDQGMMADMAKLIIKDLKA</sequence>
<evidence type="ECO:0000313" key="5">
    <source>
        <dbReference type="EMBL" id="VYT63762.1"/>
    </source>
</evidence>
<dbReference type="GO" id="GO:0106099">
    <property type="term" value="F:2-keto-3-deoxy-L-rhamnonate aldolase activity"/>
    <property type="evidence" value="ECO:0007669"/>
    <property type="project" value="UniProtKB-EC"/>
</dbReference>
<organism evidence="5">
    <name type="scientific">Eubacterium limosum</name>
    <dbReference type="NCBI Taxonomy" id="1736"/>
    <lineage>
        <taxon>Bacteria</taxon>
        <taxon>Bacillati</taxon>
        <taxon>Bacillota</taxon>
        <taxon>Clostridia</taxon>
        <taxon>Eubacteriales</taxon>
        <taxon>Eubacteriaceae</taxon>
        <taxon>Eubacterium</taxon>
    </lineage>
</organism>
<dbReference type="Pfam" id="PF03328">
    <property type="entry name" value="HpcH_HpaI"/>
    <property type="match status" value="1"/>
</dbReference>
<reference evidence="5" key="1">
    <citation type="submission" date="2019-11" db="EMBL/GenBank/DDBJ databases">
        <authorList>
            <person name="Feng L."/>
        </authorList>
    </citation>
    <scope>NUCLEOTIDE SEQUENCE</scope>
    <source>
        <strain evidence="5">ElimosumLFYP34</strain>
    </source>
</reference>
<dbReference type="Gene3D" id="3.20.20.60">
    <property type="entry name" value="Phosphoenolpyruvate-binding domains"/>
    <property type="match status" value="1"/>
</dbReference>
<dbReference type="InterPro" id="IPR050251">
    <property type="entry name" value="HpcH-HpaI_aldolase"/>
</dbReference>
<evidence type="ECO:0000256" key="1">
    <source>
        <dbReference type="ARBA" id="ARBA00005568"/>
    </source>
</evidence>
<dbReference type="EMBL" id="CACRTR010000001">
    <property type="protein sequence ID" value="VYT63762.1"/>
    <property type="molecule type" value="Genomic_DNA"/>
</dbReference>
<dbReference type="InterPro" id="IPR015813">
    <property type="entry name" value="Pyrv/PenolPyrv_kinase-like_dom"/>
</dbReference>
<dbReference type="InterPro" id="IPR005000">
    <property type="entry name" value="Aldolase/citrate-lyase_domain"/>
</dbReference>
<evidence type="ECO:0000256" key="2">
    <source>
        <dbReference type="ARBA" id="ARBA00022723"/>
    </source>
</evidence>
<dbReference type="AlphaFoldDB" id="A0A6N2YE21"/>